<dbReference type="AlphaFoldDB" id="A0A382IDA0"/>
<dbReference type="PANTHER" id="PTHR42966">
    <property type="entry name" value="N-ACETYLNEURAMINATE SYNTHASE"/>
    <property type="match status" value="1"/>
</dbReference>
<feature type="non-terminal residue" evidence="2">
    <location>
        <position position="368"/>
    </location>
</feature>
<name>A0A382IDA0_9ZZZZ</name>
<dbReference type="InterPro" id="IPR051690">
    <property type="entry name" value="PseI-like"/>
</dbReference>
<accession>A0A382IDA0</accession>
<dbReference type="InterPro" id="IPR013785">
    <property type="entry name" value="Aldolase_TIM"/>
</dbReference>
<organism evidence="2">
    <name type="scientific">marine metagenome</name>
    <dbReference type="NCBI Taxonomy" id="408172"/>
    <lineage>
        <taxon>unclassified sequences</taxon>
        <taxon>metagenomes</taxon>
        <taxon>ecological metagenomes</taxon>
    </lineage>
</organism>
<dbReference type="Pfam" id="PF03102">
    <property type="entry name" value="NeuB"/>
    <property type="match status" value="1"/>
</dbReference>
<dbReference type="GO" id="GO:0047444">
    <property type="term" value="F:N-acylneuraminate-9-phosphate synthase activity"/>
    <property type="evidence" value="ECO:0007669"/>
    <property type="project" value="TreeGrafter"/>
</dbReference>
<proteinExistence type="predicted"/>
<sequence>MSDLFSKLQPNNGYVIAEIACGHEGDPTKLKKLIDCVVDSECQIIKFQIFKTFERAIKGHKEWDIFSKLELSDNDWKKYIAYAKNKGLSVFADLYGHDSFSLAKKLNIDGYKIHSEDLLNTQFILEVCKSKKIVMIGVGGARRKEIIEIVNKIISHAPHSKIVLMTGVQAFPTPIDAHSINEVSDLISKYEKYNVKVGFSDHVDGDLKEAFILPIMAFSAGAGVIQKHITLNRKDKWIDYHSALSFNDFKVFIQQIKLLCGLLHNIGSMNDYEKSYRKMFKKSPAFSNNFDKDHVLQNKDIVYVKDAENSIPVASHTLIGKKINTSVSKNQLIKLNTLSPKIGAVIVARCASLRLPNKALIKINGRES</sequence>
<dbReference type="PANTHER" id="PTHR42966:SF1">
    <property type="entry name" value="SIALIC ACID SYNTHASE"/>
    <property type="match status" value="1"/>
</dbReference>
<dbReference type="Gene3D" id="3.20.20.70">
    <property type="entry name" value="Aldolase class I"/>
    <property type="match status" value="1"/>
</dbReference>
<reference evidence="2" key="1">
    <citation type="submission" date="2018-05" db="EMBL/GenBank/DDBJ databases">
        <authorList>
            <person name="Lanie J.A."/>
            <person name="Ng W.-L."/>
            <person name="Kazmierczak K.M."/>
            <person name="Andrzejewski T.M."/>
            <person name="Davidsen T.M."/>
            <person name="Wayne K.J."/>
            <person name="Tettelin H."/>
            <person name="Glass J.I."/>
            <person name="Rusch D."/>
            <person name="Podicherti R."/>
            <person name="Tsui H.-C.T."/>
            <person name="Winkler M.E."/>
        </authorList>
    </citation>
    <scope>NUCLEOTIDE SEQUENCE</scope>
</reference>
<dbReference type="SUPFAM" id="SSF51569">
    <property type="entry name" value="Aldolase"/>
    <property type="match status" value="1"/>
</dbReference>
<dbReference type="EMBL" id="UINC01066652">
    <property type="protein sequence ID" value="SVB97586.1"/>
    <property type="molecule type" value="Genomic_DNA"/>
</dbReference>
<protein>
    <recommendedName>
        <fullName evidence="1">PseI/NeuA/B-like domain-containing protein</fullName>
    </recommendedName>
</protein>
<gene>
    <name evidence="2" type="ORF">METZ01_LOCUS250440</name>
</gene>
<feature type="domain" description="PseI/NeuA/B-like" evidence="1">
    <location>
        <begin position="33"/>
        <end position="259"/>
    </location>
</feature>
<dbReference type="InterPro" id="IPR013132">
    <property type="entry name" value="PseI/NeuA/B-like_N"/>
</dbReference>
<dbReference type="GO" id="GO:0016051">
    <property type="term" value="P:carbohydrate biosynthetic process"/>
    <property type="evidence" value="ECO:0007669"/>
    <property type="project" value="InterPro"/>
</dbReference>
<evidence type="ECO:0000259" key="1">
    <source>
        <dbReference type="Pfam" id="PF03102"/>
    </source>
</evidence>
<evidence type="ECO:0000313" key="2">
    <source>
        <dbReference type="EMBL" id="SVB97586.1"/>
    </source>
</evidence>